<accession>G5JCU8</accession>
<dbReference type="EMBL" id="AESD01000808">
    <property type="protein sequence ID" value="EHJ09988.1"/>
    <property type="molecule type" value="Genomic_DNA"/>
</dbReference>
<comment type="caution">
    <text evidence="1">The sequence shown here is derived from an EMBL/GenBank/DDBJ whole genome shotgun (WGS) entry which is preliminary data.</text>
</comment>
<evidence type="ECO:0000313" key="2">
    <source>
        <dbReference type="Proteomes" id="UP000003477"/>
    </source>
</evidence>
<evidence type="ECO:0000313" key="1">
    <source>
        <dbReference type="EMBL" id="EHJ09988.1"/>
    </source>
</evidence>
<proteinExistence type="predicted"/>
<gene>
    <name evidence="1" type="ORF">CWATWH0003_5248b4</name>
</gene>
<name>G5JCU8_CROWT</name>
<feature type="non-terminal residue" evidence="1">
    <location>
        <position position="1"/>
    </location>
</feature>
<dbReference type="AlphaFoldDB" id="G5JCU8"/>
<dbReference type="Proteomes" id="UP000003477">
    <property type="component" value="Unassembled WGS sequence"/>
</dbReference>
<protein>
    <submittedName>
        <fullName evidence="1">Hypothetical Transposase-like protein, IS21 family</fullName>
    </submittedName>
</protein>
<organism evidence="1 2">
    <name type="scientific">Crocosphaera watsonii WH 0003</name>
    <dbReference type="NCBI Taxonomy" id="423471"/>
    <lineage>
        <taxon>Bacteria</taxon>
        <taxon>Bacillati</taxon>
        <taxon>Cyanobacteriota</taxon>
        <taxon>Cyanophyceae</taxon>
        <taxon>Oscillatoriophycideae</taxon>
        <taxon>Chroococcales</taxon>
        <taxon>Aphanothecaceae</taxon>
        <taxon>Crocosphaera</taxon>
    </lineage>
</organism>
<sequence>DICTTSEGESWSGKQVADKRNHYAKLRAVIQKKASKGTLMLTA</sequence>
<reference evidence="1 2" key="1">
    <citation type="journal article" date="2011" name="Front. Microbiol.">
        <title>Two Strains of Crocosphaera watsonii with Highly Conserved Genomes are Distinguished by Strain-Specific Features.</title>
        <authorList>
            <person name="Bench S.R."/>
            <person name="Ilikchyan I.N."/>
            <person name="Tripp H.J."/>
            <person name="Zehr J.P."/>
        </authorList>
    </citation>
    <scope>NUCLEOTIDE SEQUENCE [LARGE SCALE GENOMIC DNA]</scope>
    <source>
        <strain evidence="1 2">WH 0003</strain>
    </source>
</reference>